<sequence length="745" mass="82178">MVHRVTAPQSAGYTVVGPNALQLKAREHPRSFGGVQAWICGLSALSGFLFGYDLCVMVVALPLIQQDFALSATVAQSIVSTLMLGAVVGSLVGGVVADWIGRKPANLITAVLFLSGSLFMTFAGSLKTMLVGRFIAGLAVGSSGPCVSTYVAEIAQPKTRGALVTISEKYRTKEASTVLKRLLYSEEASQEIIKAHLDVGTFHESFFHAMSELVTDDLTRKRVLFCVTIAFCHILTAANGMLYYSSYILDGLQVGNAHQVSPLSKEIWVGLAKLAGVCSAVAVVDRVGRRPLLIIGTSLMLICHFIFAVCFWTLSSTHSETVQTIGEWNLYVFIFAWNLSWAPLMWVVCSELLPDEFRSIGMGLTFGTFWLGSALINQTLLSVFHAFGTGNAFLLYTALTASSLCFVYVKVPETTGLTFEQIAMLFNEQLEDGGLSATQQQLEELECMRSMFPFDGELKIDEATKVSLEDFVSGGSGADKSPRPERQIRYTLYYKDLAYGREVPSLTLMCPRRYPDAEPMLFEVNCPQLSRVEMGRLNTELAELTATACAGQEVVGLQLYQQMHEFLTQVQAISTVDELQSKAVTVGPSEETSTPPTLGRRAIYFHHIIASNKRRVVKEWATELRLGGFSKIGWPGVVIVEGAEPNVQEYVRRLQHLRWKQITVRGEQTEELQEGCSGDIDSLRRLSRSFHEFPENGMSDLATACRDAGLEELFLTTMKIYGRSEDKEDNIDKKNGKYSGDKPEK</sequence>
<evidence type="ECO:0000256" key="6">
    <source>
        <dbReference type="ARBA" id="ARBA00022989"/>
    </source>
</evidence>
<keyword evidence="5 16" id="KW-0812">Transmembrane</keyword>
<comment type="catalytic activity">
    <reaction evidence="10">
        <text>D-xylose(out) = D-xylose(in)</text>
        <dbReference type="Rhea" id="RHEA:78427"/>
        <dbReference type="ChEBI" id="CHEBI:53455"/>
    </reaction>
    <physiologicalReaction direction="left-to-right" evidence="10">
        <dbReference type="Rhea" id="RHEA:78428"/>
    </physiologicalReaction>
</comment>
<dbReference type="InterPro" id="IPR003663">
    <property type="entry name" value="Sugar/inositol_transpt"/>
</dbReference>
<dbReference type="InterPro" id="IPR006575">
    <property type="entry name" value="RWD_dom"/>
</dbReference>
<evidence type="ECO:0000256" key="8">
    <source>
        <dbReference type="ARBA" id="ARBA00044637"/>
    </source>
</evidence>
<evidence type="ECO:0000256" key="16">
    <source>
        <dbReference type="SAM" id="Phobius"/>
    </source>
</evidence>
<feature type="transmembrane region" description="Helical" evidence="16">
    <location>
        <begin position="267"/>
        <end position="285"/>
    </location>
</feature>
<dbReference type="SUPFAM" id="SSF54495">
    <property type="entry name" value="UBC-like"/>
    <property type="match status" value="1"/>
</dbReference>
<evidence type="ECO:0000313" key="20">
    <source>
        <dbReference type="Proteomes" id="UP000052943"/>
    </source>
</evidence>
<accession>A0A0W8D201</accession>
<dbReference type="Gene3D" id="1.20.1250.20">
    <property type="entry name" value="MFS general substrate transporter like domains"/>
    <property type="match status" value="2"/>
</dbReference>
<dbReference type="AlphaFoldDB" id="A0A0W8D201"/>
<evidence type="ECO:0000313" key="19">
    <source>
        <dbReference type="EMBL" id="KUF89938.1"/>
    </source>
</evidence>
<dbReference type="Pfam" id="PF00083">
    <property type="entry name" value="Sugar_tr"/>
    <property type="match status" value="2"/>
</dbReference>
<feature type="transmembrane region" description="Helical" evidence="16">
    <location>
        <begin position="393"/>
        <end position="411"/>
    </location>
</feature>
<gene>
    <name evidence="19" type="ORF">AM587_10005749</name>
</gene>
<dbReference type="Pfam" id="PF06544">
    <property type="entry name" value="Prp3_C"/>
    <property type="match status" value="1"/>
</dbReference>
<comment type="caution">
    <text evidence="19">The sequence shown here is derived from an EMBL/GenBank/DDBJ whole genome shotgun (WGS) entry which is preliminary data.</text>
</comment>
<evidence type="ECO:0000256" key="4">
    <source>
        <dbReference type="ARBA" id="ARBA00022448"/>
    </source>
</evidence>
<feature type="transmembrane region" description="Helical" evidence="16">
    <location>
        <begin position="330"/>
        <end position="349"/>
    </location>
</feature>
<evidence type="ECO:0000256" key="5">
    <source>
        <dbReference type="ARBA" id="ARBA00022692"/>
    </source>
</evidence>
<feature type="transmembrane region" description="Helical" evidence="16">
    <location>
        <begin position="361"/>
        <end position="387"/>
    </location>
</feature>
<dbReference type="PANTHER" id="PTHR48020:SF12">
    <property type="entry name" value="PROTON MYO-INOSITOL COTRANSPORTER"/>
    <property type="match status" value="1"/>
</dbReference>
<dbReference type="GO" id="GO:0016020">
    <property type="term" value="C:membrane"/>
    <property type="evidence" value="ECO:0007669"/>
    <property type="project" value="UniProtKB-SubCell"/>
</dbReference>
<feature type="region of interest" description="Disordered" evidence="15">
    <location>
        <begin position="725"/>
        <end position="745"/>
    </location>
</feature>
<evidence type="ECO:0000259" key="17">
    <source>
        <dbReference type="PROSITE" id="PS50850"/>
    </source>
</evidence>
<evidence type="ECO:0000256" key="15">
    <source>
        <dbReference type="SAM" id="MobiDB-lite"/>
    </source>
</evidence>
<comment type="subcellular location">
    <subcellularLocation>
        <location evidence="1">Membrane</location>
        <topology evidence="1">Multi-pass membrane protein</topology>
    </subcellularLocation>
</comment>
<evidence type="ECO:0000256" key="14">
    <source>
        <dbReference type="ARBA" id="ARBA00044780"/>
    </source>
</evidence>
<keyword evidence="4" id="KW-0813">Transport</keyword>
<evidence type="ECO:0000259" key="18">
    <source>
        <dbReference type="PROSITE" id="PS50908"/>
    </source>
</evidence>
<feature type="transmembrane region" description="Helical" evidence="16">
    <location>
        <begin position="223"/>
        <end position="247"/>
    </location>
</feature>
<dbReference type="InterPro" id="IPR059181">
    <property type="entry name" value="RWDD2A-B_C"/>
</dbReference>
<evidence type="ECO:0000256" key="2">
    <source>
        <dbReference type="ARBA" id="ARBA00010992"/>
    </source>
</evidence>
<comment type="catalytic activity">
    <reaction evidence="9">
        <text>D-glucose(out) = D-glucose(in)</text>
        <dbReference type="Rhea" id="RHEA:60376"/>
        <dbReference type="ChEBI" id="CHEBI:4167"/>
    </reaction>
    <physiologicalReaction direction="left-to-right" evidence="9">
        <dbReference type="Rhea" id="RHEA:60377"/>
    </physiologicalReaction>
</comment>
<dbReference type="STRING" id="4790.A0A0W8D201"/>
<dbReference type="InterPro" id="IPR005828">
    <property type="entry name" value="MFS_sugar_transport-like"/>
</dbReference>
<feature type="domain" description="RWD" evidence="18">
    <location>
        <begin position="443"/>
        <end position="570"/>
    </location>
</feature>
<protein>
    <recommendedName>
        <fullName evidence="14">Hexose transporter 1</fullName>
    </recommendedName>
</protein>
<dbReference type="GO" id="GO:0022857">
    <property type="term" value="F:transmembrane transporter activity"/>
    <property type="evidence" value="ECO:0007669"/>
    <property type="project" value="InterPro"/>
</dbReference>
<evidence type="ECO:0000256" key="12">
    <source>
        <dbReference type="ARBA" id="ARBA00044668"/>
    </source>
</evidence>
<proteinExistence type="inferred from homology"/>
<evidence type="ECO:0000256" key="1">
    <source>
        <dbReference type="ARBA" id="ARBA00004141"/>
    </source>
</evidence>
<comment type="catalytic activity">
    <reaction evidence="8">
        <text>D-galactose(in) = D-galactose(out)</text>
        <dbReference type="Rhea" id="RHEA:34915"/>
        <dbReference type="ChEBI" id="CHEBI:4139"/>
    </reaction>
    <physiologicalReaction direction="right-to-left" evidence="8">
        <dbReference type="Rhea" id="RHEA:34917"/>
    </physiologicalReaction>
</comment>
<feature type="transmembrane region" description="Helical" evidence="16">
    <location>
        <begin position="292"/>
        <end position="314"/>
    </location>
</feature>
<dbReference type="PROSITE" id="PS50850">
    <property type="entry name" value="MFS"/>
    <property type="match status" value="1"/>
</dbReference>
<comment type="catalytic activity">
    <reaction evidence="13">
        <text>D-fructose(out) = D-fructose(in)</text>
        <dbReference type="Rhea" id="RHEA:60372"/>
        <dbReference type="ChEBI" id="CHEBI:37721"/>
    </reaction>
    <physiologicalReaction direction="left-to-right" evidence="13">
        <dbReference type="Rhea" id="RHEA:60373"/>
    </physiologicalReaction>
</comment>
<dbReference type="PROSITE" id="PS00216">
    <property type="entry name" value="SUGAR_TRANSPORT_1"/>
    <property type="match status" value="2"/>
</dbReference>
<dbReference type="InterPro" id="IPR010541">
    <property type="entry name" value="Prp3_C"/>
</dbReference>
<dbReference type="InterPro" id="IPR050814">
    <property type="entry name" value="Myo-inositol_Transporter"/>
</dbReference>
<feature type="domain" description="Major facilitator superfamily (MFS) profile" evidence="17">
    <location>
        <begin position="39"/>
        <end position="415"/>
    </location>
</feature>
<dbReference type="SUPFAM" id="SSF103473">
    <property type="entry name" value="MFS general substrate transporter"/>
    <property type="match status" value="1"/>
</dbReference>
<dbReference type="Gene3D" id="3.10.110.10">
    <property type="entry name" value="Ubiquitin Conjugating Enzyme"/>
    <property type="match status" value="1"/>
</dbReference>
<organism evidence="19 20">
    <name type="scientific">Phytophthora nicotianae</name>
    <name type="common">Potato buckeye rot agent</name>
    <name type="synonym">Phytophthora parasitica</name>
    <dbReference type="NCBI Taxonomy" id="4792"/>
    <lineage>
        <taxon>Eukaryota</taxon>
        <taxon>Sar</taxon>
        <taxon>Stramenopiles</taxon>
        <taxon>Oomycota</taxon>
        <taxon>Peronosporomycetes</taxon>
        <taxon>Peronosporales</taxon>
        <taxon>Peronosporaceae</taxon>
        <taxon>Phytophthora</taxon>
    </lineage>
</organism>
<evidence type="ECO:0000256" key="10">
    <source>
        <dbReference type="ARBA" id="ARBA00044656"/>
    </source>
</evidence>
<dbReference type="EMBL" id="LNFO01001604">
    <property type="protein sequence ID" value="KUF89938.1"/>
    <property type="molecule type" value="Genomic_DNA"/>
</dbReference>
<dbReference type="InterPro" id="IPR036259">
    <property type="entry name" value="MFS_trans_sf"/>
</dbReference>
<dbReference type="InterPro" id="IPR005829">
    <property type="entry name" value="Sugar_transporter_CS"/>
</dbReference>
<keyword evidence="7 16" id="KW-0472">Membrane</keyword>
<dbReference type="PROSITE" id="PS50908">
    <property type="entry name" value="RWD"/>
    <property type="match status" value="1"/>
</dbReference>
<comment type="similarity">
    <text evidence="2">Belongs to the major facilitator superfamily. Sugar transporter (TC 2.A.1.1) family.</text>
</comment>
<dbReference type="PANTHER" id="PTHR48020">
    <property type="entry name" value="PROTON MYO-INOSITOL COTRANSPORTER"/>
    <property type="match status" value="1"/>
</dbReference>
<dbReference type="CDD" id="cd24163">
    <property type="entry name" value="RWDD2_C"/>
    <property type="match status" value="1"/>
</dbReference>
<comment type="catalytic activity">
    <reaction evidence="12">
        <text>D-glucosamine(out) = D-glucosamine(in)</text>
        <dbReference type="Rhea" id="RHEA:78423"/>
        <dbReference type="ChEBI" id="CHEBI:58723"/>
    </reaction>
    <physiologicalReaction direction="left-to-right" evidence="12">
        <dbReference type="Rhea" id="RHEA:78424"/>
    </physiologicalReaction>
</comment>
<dbReference type="Pfam" id="PF05773">
    <property type="entry name" value="RWD"/>
    <property type="match status" value="1"/>
</dbReference>
<feature type="transmembrane region" description="Helical" evidence="16">
    <location>
        <begin position="82"/>
        <end position="101"/>
    </location>
</feature>
<comment type="catalytic activity">
    <reaction evidence="11">
        <text>D-mannose(out) = D-mannose(in)</text>
        <dbReference type="Rhea" id="RHEA:78391"/>
        <dbReference type="ChEBI" id="CHEBI:4208"/>
    </reaction>
    <physiologicalReaction direction="left-to-right" evidence="11">
        <dbReference type="Rhea" id="RHEA:78392"/>
    </physiologicalReaction>
</comment>
<comment type="subunit">
    <text evidence="3">Homodimer.</text>
</comment>
<evidence type="ECO:0000256" key="7">
    <source>
        <dbReference type="ARBA" id="ARBA00023136"/>
    </source>
</evidence>
<keyword evidence="6 16" id="KW-1133">Transmembrane helix</keyword>
<feature type="transmembrane region" description="Helical" evidence="16">
    <location>
        <begin position="107"/>
        <end position="126"/>
    </location>
</feature>
<name>A0A0W8D201_PHYNI</name>
<dbReference type="PRINTS" id="PR00171">
    <property type="entry name" value="SUGRTRNSPORT"/>
</dbReference>
<evidence type="ECO:0000256" key="11">
    <source>
        <dbReference type="ARBA" id="ARBA00044662"/>
    </source>
</evidence>
<feature type="transmembrane region" description="Helical" evidence="16">
    <location>
        <begin position="35"/>
        <end position="61"/>
    </location>
</feature>
<dbReference type="InterPro" id="IPR020846">
    <property type="entry name" value="MFS_dom"/>
</dbReference>
<dbReference type="InterPro" id="IPR016135">
    <property type="entry name" value="UBQ-conjugating_enzyme/RWD"/>
</dbReference>
<reference evidence="19 20" key="1">
    <citation type="submission" date="2015-11" db="EMBL/GenBank/DDBJ databases">
        <title>Genomes and virulence difference between two physiological races of Phytophthora nicotianae.</title>
        <authorList>
            <person name="Liu H."/>
            <person name="Ma X."/>
            <person name="Yu H."/>
            <person name="Fang D."/>
            <person name="Li Y."/>
            <person name="Wang X."/>
            <person name="Wang W."/>
            <person name="Dong Y."/>
            <person name="Xiao B."/>
        </authorList>
    </citation>
    <scope>NUCLEOTIDE SEQUENCE [LARGE SCALE GENOMIC DNA]</scope>
    <source>
        <strain evidence="20">race 0</strain>
    </source>
</reference>
<evidence type="ECO:0000256" key="13">
    <source>
        <dbReference type="ARBA" id="ARBA00044710"/>
    </source>
</evidence>
<evidence type="ECO:0000256" key="9">
    <source>
        <dbReference type="ARBA" id="ARBA00044648"/>
    </source>
</evidence>
<dbReference type="Proteomes" id="UP000052943">
    <property type="component" value="Unassembled WGS sequence"/>
</dbReference>
<dbReference type="OrthoDB" id="6339427at2759"/>
<evidence type="ECO:0000256" key="3">
    <source>
        <dbReference type="ARBA" id="ARBA00011738"/>
    </source>
</evidence>
<dbReference type="PROSITE" id="PS00217">
    <property type="entry name" value="SUGAR_TRANSPORT_2"/>
    <property type="match status" value="1"/>
</dbReference>